<evidence type="ECO:0000256" key="1">
    <source>
        <dbReference type="SAM" id="MobiDB-lite"/>
    </source>
</evidence>
<protein>
    <submittedName>
        <fullName evidence="2">Roadblock/LC7 domain superfamily</fullName>
    </submittedName>
</protein>
<reference evidence="3" key="1">
    <citation type="journal article" date="2019" name="Curr. Biol.">
        <title>Genome Sequence of Striga asiatica Provides Insight into the Evolution of Plant Parasitism.</title>
        <authorList>
            <person name="Yoshida S."/>
            <person name="Kim S."/>
            <person name="Wafula E.K."/>
            <person name="Tanskanen J."/>
            <person name="Kim Y.M."/>
            <person name="Honaas L."/>
            <person name="Yang Z."/>
            <person name="Spallek T."/>
            <person name="Conn C.E."/>
            <person name="Ichihashi Y."/>
            <person name="Cheong K."/>
            <person name="Cui S."/>
            <person name="Der J.P."/>
            <person name="Gundlach H."/>
            <person name="Jiao Y."/>
            <person name="Hori C."/>
            <person name="Ishida J.K."/>
            <person name="Kasahara H."/>
            <person name="Kiba T."/>
            <person name="Kim M.S."/>
            <person name="Koo N."/>
            <person name="Laohavisit A."/>
            <person name="Lee Y.H."/>
            <person name="Lumba S."/>
            <person name="McCourt P."/>
            <person name="Mortimer J.C."/>
            <person name="Mutuku J.M."/>
            <person name="Nomura T."/>
            <person name="Sasaki-Sekimoto Y."/>
            <person name="Seto Y."/>
            <person name="Wang Y."/>
            <person name="Wakatake T."/>
            <person name="Sakakibara H."/>
            <person name="Demura T."/>
            <person name="Yamaguchi S."/>
            <person name="Yoneyama K."/>
            <person name="Manabe R.I."/>
            <person name="Nelson D.C."/>
            <person name="Schulman A.H."/>
            <person name="Timko M.P."/>
            <person name="dePamphilis C.W."/>
            <person name="Choi D."/>
            <person name="Shirasu K."/>
        </authorList>
    </citation>
    <scope>NUCLEOTIDE SEQUENCE [LARGE SCALE GENOMIC DNA]</scope>
    <source>
        <strain evidence="3">cv. UVA1</strain>
    </source>
</reference>
<gene>
    <name evidence="2" type="ORF">STAS_25867</name>
</gene>
<organism evidence="2 3">
    <name type="scientific">Striga asiatica</name>
    <name type="common">Asiatic witchweed</name>
    <name type="synonym">Buchnera asiatica</name>
    <dbReference type="NCBI Taxonomy" id="4170"/>
    <lineage>
        <taxon>Eukaryota</taxon>
        <taxon>Viridiplantae</taxon>
        <taxon>Streptophyta</taxon>
        <taxon>Embryophyta</taxon>
        <taxon>Tracheophyta</taxon>
        <taxon>Spermatophyta</taxon>
        <taxon>Magnoliopsida</taxon>
        <taxon>eudicotyledons</taxon>
        <taxon>Gunneridae</taxon>
        <taxon>Pentapetalae</taxon>
        <taxon>asterids</taxon>
        <taxon>lamiids</taxon>
        <taxon>Lamiales</taxon>
        <taxon>Orobanchaceae</taxon>
        <taxon>Buchnereae</taxon>
        <taxon>Striga</taxon>
    </lineage>
</organism>
<accession>A0A5A7QUR9</accession>
<proteinExistence type="predicted"/>
<feature type="region of interest" description="Disordered" evidence="1">
    <location>
        <begin position="1"/>
        <end position="51"/>
    </location>
</feature>
<comment type="caution">
    <text evidence="2">The sequence shown here is derived from an EMBL/GenBank/DDBJ whole genome shotgun (WGS) entry which is preliminary data.</text>
</comment>
<dbReference type="AlphaFoldDB" id="A0A5A7QUR9"/>
<dbReference type="EMBL" id="BKCP01008292">
    <property type="protein sequence ID" value="GER48696.1"/>
    <property type="molecule type" value="Genomic_DNA"/>
</dbReference>
<sequence>MQPSDAVTYLLPANPRRPVPSDTTRDQTRPKNPARCDAPATRQPSTTSNSEFQKRFLVKKIACVVKEWGKGMPQLESSEAGKDIESTAVISPQDLPLIMSPALGSDDQLVEVAIQPMSIGQRVDQKRRKTIPRKPKAVFSSVPEDMVVEATTAHVDNSGSKKILSKRN</sequence>
<feature type="compositionally biased region" description="Polar residues" evidence="1">
    <location>
        <begin position="42"/>
        <end position="51"/>
    </location>
</feature>
<name>A0A5A7QUR9_STRAF</name>
<dbReference type="Proteomes" id="UP000325081">
    <property type="component" value="Unassembled WGS sequence"/>
</dbReference>
<evidence type="ECO:0000313" key="2">
    <source>
        <dbReference type="EMBL" id="GER48696.1"/>
    </source>
</evidence>
<keyword evidence="3" id="KW-1185">Reference proteome</keyword>
<evidence type="ECO:0000313" key="3">
    <source>
        <dbReference type="Proteomes" id="UP000325081"/>
    </source>
</evidence>